<dbReference type="AlphaFoldDB" id="A0A8H9F9A1"/>
<evidence type="ECO:0000259" key="2">
    <source>
        <dbReference type="Pfam" id="PF19087"/>
    </source>
</evidence>
<evidence type="ECO:0000313" key="3">
    <source>
        <dbReference type="EMBL" id="GFO99953.1"/>
    </source>
</evidence>
<comment type="caution">
    <text evidence="3">The sequence shown here is derived from an EMBL/GenBank/DDBJ whole genome shotgun (WGS) entry which is preliminary data.</text>
</comment>
<dbReference type="InterPro" id="IPR044081">
    <property type="entry name" value="DUF5776"/>
</dbReference>
<feature type="compositionally biased region" description="Low complexity" evidence="1">
    <location>
        <begin position="40"/>
        <end position="56"/>
    </location>
</feature>
<sequence length="172" mass="19081">MEEKIYVEKDKVEHSYRGSFARCRNCSTNHVQADAVSDAQSNTQVVQNSNQSQSSTTEKKAPAFNKSDYLSSNPKIIRLKHNATIYKDAALTQVDHHAKKGYHYLTSKLVTPTDSAPVLKLSNGKYISAKKSLIAKVKGYQNPKGYLTHKSSLTVMPATTFTADMKVLKLGK</sequence>
<evidence type="ECO:0000256" key="1">
    <source>
        <dbReference type="SAM" id="MobiDB-lite"/>
    </source>
</evidence>
<dbReference type="Pfam" id="PF19087">
    <property type="entry name" value="DUF5776"/>
    <property type="match status" value="1"/>
</dbReference>
<name>A0A8H9F9A1_LACHE</name>
<dbReference type="EMBL" id="BLYO01000345">
    <property type="protein sequence ID" value="GFO99953.1"/>
    <property type="molecule type" value="Genomic_DNA"/>
</dbReference>
<feature type="region of interest" description="Disordered" evidence="1">
    <location>
        <begin position="38"/>
        <end position="65"/>
    </location>
</feature>
<accession>A0A8H9F9A1</accession>
<reference evidence="3" key="1">
    <citation type="submission" date="2020-07" db="EMBL/GenBank/DDBJ databases">
        <title>Draft genome sequence of Lactobacillus helveticus strain H-8.</title>
        <authorList>
            <person name="Endo A."/>
            <person name="Maeno S."/>
            <person name="Kido Y."/>
        </authorList>
    </citation>
    <scope>NUCLEOTIDE SEQUENCE</scope>
    <source>
        <strain evidence="3">H-8</strain>
    </source>
</reference>
<protein>
    <recommendedName>
        <fullName evidence="2">DUF5776 domain-containing protein</fullName>
    </recommendedName>
</protein>
<organism evidence="3 4">
    <name type="scientific">Lactobacillus helveticus</name>
    <name type="common">Lactobacillus suntoryeus</name>
    <dbReference type="NCBI Taxonomy" id="1587"/>
    <lineage>
        <taxon>Bacteria</taxon>
        <taxon>Bacillati</taxon>
        <taxon>Bacillota</taxon>
        <taxon>Bacilli</taxon>
        <taxon>Lactobacillales</taxon>
        <taxon>Lactobacillaceae</taxon>
        <taxon>Lactobacillus</taxon>
    </lineage>
</organism>
<feature type="domain" description="DUF5776" evidence="2">
    <location>
        <begin position="69"/>
        <end position="134"/>
    </location>
</feature>
<evidence type="ECO:0000313" key="4">
    <source>
        <dbReference type="Proteomes" id="UP000618094"/>
    </source>
</evidence>
<dbReference type="Proteomes" id="UP000618094">
    <property type="component" value="Unassembled WGS sequence"/>
</dbReference>
<gene>
    <name evidence="3" type="ORF">LHEH8_17090</name>
</gene>
<proteinExistence type="predicted"/>